<dbReference type="InterPro" id="IPR036390">
    <property type="entry name" value="WH_DNA-bd_sf"/>
</dbReference>
<evidence type="ECO:0000259" key="1">
    <source>
        <dbReference type="Pfam" id="PF01022"/>
    </source>
</evidence>
<organism evidence="2 3">
    <name type="scientific">Arthrobacter globiformis</name>
    <dbReference type="NCBI Taxonomy" id="1665"/>
    <lineage>
        <taxon>Bacteria</taxon>
        <taxon>Bacillati</taxon>
        <taxon>Actinomycetota</taxon>
        <taxon>Actinomycetes</taxon>
        <taxon>Micrococcales</taxon>
        <taxon>Micrococcaceae</taxon>
        <taxon>Arthrobacter</taxon>
    </lineage>
</organism>
<dbReference type="InterPro" id="IPR011991">
    <property type="entry name" value="ArsR-like_HTH"/>
</dbReference>
<reference evidence="2 3" key="1">
    <citation type="submission" date="2018-04" db="EMBL/GenBank/DDBJ databases">
        <title>Bacteria isolated from cave deposits of Manipur.</title>
        <authorList>
            <person name="Sahoo D."/>
            <person name="Sarangthem I."/>
            <person name="Nandeibam J."/>
        </authorList>
    </citation>
    <scope>NUCLEOTIDE SEQUENCE [LARGE SCALE GENOMIC DNA]</scope>
    <source>
        <strain evidence="3">mrc11</strain>
    </source>
</reference>
<dbReference type="Gene3D" id="1.10.10.10">
    <property type="entry name" value="Winged helix-like DNA-binding domain superfamily/Winged helix DNA-binding domain"/>
    <property type="match status" value="1"/>
</dbReference>
<dbReference type="GO" id="GO:0003700">
    <property type="term" value="F:DNA-binding transcription factor activity"/>
    <property type="evidence" value="ECO:0007669"/>
    <property type="project" value="InterPro"/>
</dbReference>
<protein>
    <recommendedName>
        <fullName evidence="1">HTH arsR-type domain-containing protein</fullName>
    </recommendedName>
</protein>
<evidence type="ECO:0000313" key="3">
    <source>
        <dbReference type="Proteomes" id="UP000249166"/>
    </source>
</evidence>
<dbReference type="SUPFAM" id="SSF46785">
    <property type="entry name" value="Winged helix' DNA-binding domain"/>
    <property type="match status" value="1"/>
</dbReference>
<dbReference type="InterPro" id="IPR001845">
    <property type="entry name" value="HTH_ArsR_DNA-bd_dom"/>
</dbReference>
<dbReference type="AlphaFoldDB" id="A0A328HGC0"/>
<dbReference type="Proteomes" id="UP000249166">
    <property type="component" value="Unassembled WGS sequence"/>
</dbReference>
<sequence length="134" mass="14543">MSASRVTCCCRPVYSSSSHIVLGCGLSMSNILMNRTRSQIIRFLLRNGPSTCGQIGTGLRASPSTIRRQLVLLRQAGLVQHSSSQFDASAEQVQRQVEALAESLAGTVMPPAGSSPMNLEPSWPSCWQARRRPL</sequence>
<gene>
    <name evidence="2" type="ORF">DBZ45_08790</name>
</gene>
<dbReference type="CDD" id="cd00090">
    <property type="entry name" value="HTH_ARSR"/>
    <property type="match status" value="1"/>
</dbReference>
<dbReference type="EMBL" id="QLNP01000067">
    <property type="protein sequence ID" value="RAM37686.1"/>
    <property type="molecule type" value="Genomic_DNA"/>
</dbReference>
<dbReference type="Pfam" id="PF01022">
    <property type="entry name" value="HTH_5"/>
    <property type="match status" value="1"/>
</dbReference>
<dbReference type="RefSeq" id="WP_111903536.1">
    <property type="nucleotide sequence ID" value="NZ_QLNP01000067.1"/>
</dbReference>
<accession>A0A328HGC0</accession>
<proteinExistence type="predicted"/>
<feature type="domain" description="HTH arsR-type" evidence="1">
    <location>
        <begin position="36"/>
        <end position="80"/>
    </location>
</feature>
<dbReference type="OrthoDB" id="4947126at2"/>
<name>A0A328HGC0_ARTGO</name>
<dbReference type="InterPro" id="IPR036388">
    <property type="entry name" value="WH-like_DNA-bd_sf"/>
</dbReference>
<comment type="caution">
    <text evidence="2">The sequence shown here is derived from an EMBL/GenBank/DDBJ whole genome shotgun (WGS) entry which is preliminary data.</text>
</comment>
<evidence type="ECO:0000313" key="2">
    <source>
        <dbReference type="EMBL" id="RAM37686.1"/>
    </source>
</evidence>
<dbReference type="PROSITE" id="PS51257">
    <property type="entry name" value="PROKAR_LIPOPROTEIN"/>
    <property type="match status" value="1"/>
</dbReference>